<dbReference type="Proteomes" id="UP000031670">
    <property type="component" value="Unassembled WGS sequence"/>
</dbReference>
<feature type="domain" description="PTS EIIA type-2" evidence="1">
    <location>
        <begin position="1"/>
        <end position="89"/>
    </location>
</feature>
<dbReference type="SUPFAM" id="SSF55804">
    <property type="entry name" value="Phoshotransferase/anion transport protein"/>
    <property type="match status" value="1"/>
</dbReference>
<dbReference type="PANTHER" id="PTHR47738">
    <property type="entry name" value="PTS SYSTEM FRUCTOSE-LIKE EIIA COMPONENT-RELATED"/>
    <property type="match status" value="1"/>
</dbReference>
<comment type="caution">
    <text evidence="2">The sequence shown here is derived from an EMBL/GenBank/DDBJ whole genome shotgun (WGS) entry which is preliminary data.</text>
</comment>
<accession>A0A0B8PI20</accession>
<dbReference type="InterPro" id="IPR002178">
    <property type="entry name" value="PTS_EIIA_type-2_dom"/>
</dbReference>
<reference evidence="2 3" key="2">
    <citation type="submission" date="2015-01" db="EMBL/GenBank/DDBJ databases">
        <authorList>
            <consortium name="NBRP consortium"/>
            <person name="Sawabe T."/>
            <person name="Meirelles P."/>
            <person name="Feng G."/>
            <person name="Sayaka M."/>
            <person name="Hattori M."/>
            <person name="Ohkuma M."/>
        </authorList>
    </citation>
    <scope>NUCLEOTIDE SEQUENCE [LARGE SCALE GENOMIC DNA]</scope>
    <source>
        <strain evidence="2 3">JCM19232</strain>
    </source>
</reference>
<proteinExistence type="predicted"/>
<dbReference type="InterPro" id="IPR051541">
    <property type="entry name" value="PTS_SugarTrans_NitroReg"/>
</dbReference>
<gene>
    <name evidence="2" type="ORF">JCM19232_967</name>
</gene>
<evidence type="ECO:0000259" key="1">
    <source>
        <dbReference type="PROSITE" id="PS51094"/>
    </source>
</evidence>
<name>A0A0B8PI20_9VIBR</name>
<dbReference type="AlphaFoldDB" id="A0A0B8PI20"/>
<protein>
    <submittedName>
        <fullName evidence="2">PTS system</fullName>
    </submittedName>
</protein>
<dbReference type="InterPro" id="IPR016152">
    <property type="entry name" value="PTrfase/Anion_transptr"/>
</dbReference>
<reference evidence="2 3" key="1">
    <citation type="submission" date="2015-01" db="EMBL/GenBank/DDBJ databases">
        <title>Vibrio sp. C5 JCM 19232 whole genome shotgun sequence.</title>
        <authorList>
            <person name="Sawabe T."/>
            <person name="Meirelles P."/>
            <person name="Feng G."/>
            <person name="Sayaka M."/>
            <person name="Hattori M."/>
            <person name="Ohkuma M."/>
        </authorList>
    </citation>
    <scope>NUCLEOTIDE SEQUENCE [LARGE SCALE GENOMIC DNA]</scope>
    <source>
        <strain evidence="2 3">JCM19232</strain>
    </source>
</reference>
<organism evidence="2 3">
    <name type="scientific">Vibrio ishigakensis</name>
    <dbReference type="NCBI Taxonomy" id="1481914"/>
    <lineage>
        <taxon>Bacteria</taxon>
        <taxon>Pseudomonadati</taxon>
        <taxon>Pseudomonadota</taxon>
        <taxon>Gammaproteobacteria</taxon>
        <taxon>Vibrionales</taxon>
        <taxon>Vibrionaceae</taxon>
        <taxon>Vibrio</taxon>
    </lineage>
</organism>
<sequence length="89" mass="9840">MEGIAYPHCKSSTVIQPAISIGIAPGGVEYEQDADEPAPRVFFMIASPEDSNYHIEVLKVLFTKFNPKFVDQLCSAKTPQDVLTIIKKD</sequence>
<dbReference type="Gene3D" id="3.40.930.10">
    <property type="entry name" value="Mannitol-specific EII, Chain A"/>
    <property type="match status" value="1"/>
</dbReference>
<dbReference type="PANTHER" id="PTHR47738:SF2">
    <property type="entry name" value="PTS SYSTEM FRUCTOSE-LIKE EIIA COMPONENT"/>
    <property type="match status" value="1"/>
</dbReference>
<dbReference type="Pfam" id="PF00359">
    <property type="entry name" value="PTS_EIIA_2"/>
    <property type="match status" value="1"/>
</dbReference>
<evidence type="ECO:0000313" key="3">
    <source>
        <dbReference type="Proteomes" id="UP000031670"/>
    </source>
</evidence>
<evidence type="ECO:0000313" key="2">
    <source>
        <dbReference type="EMBL" id="GAM64297.1"/>
    </source>
</evidence>
<dbReference type="EMBL" id="BBSA01000012">
    <property type="protein sequence ID" value="GAM64297.1"/>
    <property type="molecule type" value="Genomic_DNA"/>
</dbReference>
<dbReference type="PROSITE" id="PS51094">
    <property type="entry name" value="PTS_EIIA_TYPE_2"/>
    <property type="match status" value="1"/>
</dbReference>